<evidence type="ECO:0000313" key="1">
    <source>
        <dbReference type="EMBL" id="EME84016.1"/>
    </source>
</evidence>
<name>M3AHF4_PSEFD</name>
<dbReference type="GeneID" id="19336557"/>
<dbReference type="AlphaFoldDB" id="M3AHF4"/>
<dbReference type="EMBL" id="KB446557">
    <property type="protein sequence ID" value="EME84016.1"/>
    <property type="molecule type" value="Genomic_DNA"/>
</dbReference>
<organism evidence="1 2">
    <name type="scientific">Pseudocercospora fijiensis (strain CIRAD86)</name>
    <name type="common">Black leaf streak disease fungus</name>
    <name type="synonym">Mycosphaerella fijiensis</name>
    <dbReference type="NCBI Taxonomy" id="383855"/>
    <lineage>
        <taxon>Eukaryota</taxon>
        <taxon>Fungi</taxon>
        <taxon>Dikarya</taxon>
        <taxon>Ascomycota</taxon>
        <taxon>Pezizomycotina</taxon>
        <taxon>Dothideomycetes</taxon>
        <taxon>Dothideomycetidae</taxon>
        <taxon>Mycosphaerellales</taxon>
        <taxon>Mycosphaerellaceae</taxon>
        <taxon>Pseudocercospora</taxon>
    </lineage>
</organism>
<dbReference type="HOGENOM" id="CLU_1670149_0_0_1"/>
<proteinExistence type="predicted"/>
<evidence type="ECO:0000313" key="2">
    <source>
        <dbReference type="Proteomes" id="UP000016932"/>
    </source>
</evidence>
<dbReference type="VEuPathDB" id="FungiDB:MYCFIDRAFT_207135"/>
<gene>
    <name evidence="1" type="ORF">MYCFIDRAFT_207135</name>
</gene>
<dbReference type="RefSeq" id="XP_007924640.1">
    <property type="nucleotide sequence ID" value="XM_007926449.1"/>
</dbReference>
<accession>M3AHF4</accession>
<dbReference type="Proteomes" id="UP000016932">
    <property type="component" value="Unassembled WGS sequence"/>
</dbReference>
<keyword evidence="2" id="KW-1185">Reference proteome</keyword>
<reference evidence="1 2" key="1">
    <citation type="journal article" date="2012" name="PLoS Pathog.">
        <title>Diverse lifestyles and strategies of plant pathogenesis encoded in the genomes of eighteen Dothideomycetes fungi.</title>
        <authorList>
            <person name="Ohm R.A."/>
            <person name="Feau N."/>
            <person name="Henrissat B."/>
            <person name="Schoch C.L."/>
            <person name="Horwitz B.A."/>
            <person name="Barry K.W."/>
            <person name="Condon B.J."/>
            <person name="Copeland A.C."/>
            <person name="Dhillon B."/>
            <person name="Glaser F."/>
            <person name="Hesse C.N."/>
            <person name="Kosti I."/>
            <person name="LaButti K."/>
            <person name="Lindquist E.A."/>
            <person name="Lucas S."/>
            <person name="Salamov A.A."/>
            <person name="Bradshaw R.E."/>
            <person name="Ciuffetti L."/>
            <person name="Hamelin R.C."/>
            <person name="Kema G.H.J."/>
            <person name="Lawrence C."/>
            <person name="Scott J.A."/>
            <person name="Spatafora J.W."/>
            <person name="Turgeon B.G."/>
            <person name="de Wit P.J.G.M."/>
            <person name="Zhong S."/>
            <person name="Goodwin S.B."/>
            <person name="Grigoriev I.V."/>
        </authorList>
    </citation>
    <scope>NUCLEOTIDE SEQUENCE [LARGE SCALE GENOMIC DNA]</scope>
    <source>
        <strain evidence="1 2">CIRAD86</strain>
    </source>
</reference>
<dbReference type="KEGG" id="pfj:MYCFIDRAFT_207135"/>
<sequence>MRMQSLLSLPMTPRTPENLKSCTGQVNATIIPPLLGLGGYCLCYGRSLRPFNISMGICFSKHGRVQDFLRHVLLLDMAHLDILLTALLLISFGDQKCGPESGGVGCVNRYAAVMPYHFHRAPVFAINITEDREVWLMGNGRISRVRWELEGIELITGR</sequence>
<protein>
    <submittedName>
        <fullName evidence="1">Uncharacterized protein</fullName>
    </submittedName>
</protein>